<dbReference type="Pfam" id="PF04314">
    <property type="entry name" value="PCuAC"/>
    <property type="match status" value="1"/>
</dbReference>
<dbReference type="InterPro" id="IPR007410">
    <property type="entry name" value="LpqE-like"/>
</dbReference>
<reference evidence="2" key="1">
    <citation type="journal article" date="2014" name="Int. J. Syst. Evol. Microbiol.">
        <title>Complete genome sequence of Corynebacterium casei LMG S-19264T (=DSM 44701T), isolated from a smear-ripened cheese.</title>
        <authorList>
            <consortium name="US DOE Joint Genome Institute (JGI-PGF)"/>
            <person name="Walter F."/>
            <person name="Albersmeier A."/>
            <person name="Kalinowski J."/>
            <person name="Ruckert C."/>
        </authorList>
    </citation>
    <scope>NUCLEOTIDE SEQUENCE</scope>
    <source>
        <strain evidence="2">CGMCC 4.7368</strain>
    </source>
</reference>
<evidence type="ECO:0000313" key="2">
    <source>
        <dbReference type="EMBL" id="GGO68238.1"/>
    </source>
</evidence>
<keyword evidence="3" id="KW-1185">Reference proteome</keyword>
<dbReference type="SUPFAM" id="SSF110087">
    <property type="entry name" value="DR1885-like metal-binding protein"/>
    <property type="match status" value="1"/>
</dbReference>
<dbReference type="Proteomes" id="UP000646523">
    <property type="component" value="Unassembled WGS sequence"/>
</dbReference>
<protein>
    <recommendedName>
        <fullName evidence="4">Copper chaperone PCu(A)C</fullName>
    </recommendedName>
</protein>
<feature type="region of interest" description="Disordered" evidence="1">
    <location>
        <begin position="205"/>
        <end position="230"/>
    </location>
</feature>
<dbReference type="AlphaFoldDB" id="A0A918DIN0"/>
<accession>A0A918DIN0</accession>
<evidence type="ECO:0000313" key="3">
    <source>
        <dbReference type="Proteomes" id="UP000646523"/>
    </source>
</evidence>
<name>A0A918DIN0_9ACTN</name>
<gene>
    <name evidence="2" type="ORF">GCM10012289_26540</name>
</gene>
<dbReference type="InterPro" id="IPR036182">
    <property type="entry name" value="PCuAC_sf"/>
</dbReference>
<sequence>MRTYLMTCGGADMTMETGRYGRRCPNTHARTKENPPVTSRRWIVAAAAFLVAPVVAGCSAGFDADTNKAYAPNEAGVLIEAGVYGARDIHIPQAFILGPDSGAQLAWRGSAPVYLNILNTADKADTLQAVSAGDLGTVKVTAPIQLPVNELVNTGKPTPQIMVEGLSKSLRGGESVKLDLQFANAGRVSMNVPVVTRSREFAEYPAAPGATPAPTPTPTPSAEHAEETAH</sequence>
<reference evidence="2" key="2">
    <citation type="submission" date="2020-09" db="EMBL/GenBank/DDBJ databases">
        <authorList>
            <person name="Sun Q."/>
            <person name="Zhou Y."/>
        </authorList>
    </citation>
    <scope>NUCLEOTIDE SEQUENCE</scope>
    <source>
        <strain evidence="2">CGMCC 4.7368</strain>
    </source>
</reference>
<dbReference type="EMBL" id="BMNH01000006">
    <property type="protein sequence ID" value="GGO68238.1"/>
    <property type="molecule type" value="Genomic_DNA"/>
</dbReference>
<evidence type="ECO:0008006" key="4">
    <source>
        <dbReference type="Google" id="ProtNLM"/>
    </source>
</evidence>
<comment type="caution">
    <text evidence="2">The sequence shown here is derived from an EMBL/GenBank/DDBJ whole genome shotgun (WGS) entry which is preliminary data.</text>
</comment>
<evidence type="ECO:0000256" key="1">
    <source>
        <dbReference type="SAM" id="MobiDB-lite"/>
    </source>
</evidence>
<proteinExistence type="predicted"/>
<organism evidence="2 3">
    <name type="scientific">Nonomuraea cavernae</name>
    <dbReference type="NCBI Taxonomy" id="2045107"/>
    <lineage>
        <taxon>Bacteria</taxon>
        <taxon>Bacillati</taxon>
        <taxon>Actinomycetota</taxon>
        <taxon>Actinomycetes</taxon>
        <taxon>Streptosporangiales</taxon>
        <taxon>Streptosporangiaceae</taxon>
        <taxon>Nonomuraea</taxon>
    </lineage>
</organism>
<dbReference type="Gene3D" id="2.60.40.1890">
    <property type="entry name" value="PCu(A)C copper chaperone"/>
    <property type="match status" value="1"/>
</dbReference>